<accession>A6KA02</accession>
<reference evidence="1 2" key="1">
    <citation type="submission" date="2005-09" db="EMBL/GenBank/DDBJ databases">
        <authorList>
            <person name="Mural R.J."/>
            <person name="Li P.W."/>
            <person name="Adams M.D."/>
            <person name="Amanatides P.G."/>
            <person name="Baden-Tillson H."/>
            <person name="Barnstead M."/>
            <person name="Chin S.H."/>
            <person name="Dew I."/>
            <person name="Evans C.A."/>
            <person name="Ferriera S."/>
            <person name="Flanigan M."/>
            <person name="Fosler C."/>
            <person name="Glodek A."/>
            <person name="Gu Z."/>
            <person name="Holt R.A."/>
            <person name="Jennings D."/>
            <person name="Kraft C.L."/>
            <person name="Lu F."/>
            <person name="Nguyen T."/>
            <person name="Nusskern D.R."/>
            <person name="Pfannkoch C.M."/>
            <person name="Sitter C."/>
            <person name="Sutton G.G."/>
            <person name="Venter J.C."/>
            <person name="Wang Z."/>
            <person name="Woodage T."/>
            <person name="Zheng X.H."/>
            <person name="Zhong F."/>
        </authorList>
    </citation>
    <scope>NUCLEOTIDE SEQUENCE [LARGE SCALE GENOMIC DNA]</scope>
    <source>
        <strain>BN</strain>
        <strain evidence="2">Sprague-Dawley</strain>
    </source>
</reference>
<organism evidence="1 2">
    <name type="scientific">Rattus norvegicus</name>
    <name type="common">Rat</name>
    <dbReference type="NCBI Taxonomy" id="10116"/>
    <lineage>
        <taxon>Eukaryota</taxon>
        <taxon>Metazoa</taxon>
        <taxon>Chordata</taxon>
        <taxon>Craniata</taxon>
        <taxon>Vertebrata</taxon>
        <taxon>Euteleostomi</taxon>
        <taxon>Mammalia</taxon>
        <taxon>Eutheria</taxon>
        <taxon>Euarchontoglires</taxon>
        <taxon>Glires</taxon>
        <taxon>Rodentia</taxon>
        <taxon>Myomorpha</taxon>
        <taxon>Muroidea</taxon>
        <taxon>Muridae</taxon>
        <taxon>Murinae</taxon>
        <taxon>Rattus</taxon>
    </lineage>
</organism>
<dbReference type="Proteomes" id="UP000234681">
    <property type="component" value="Chromosome 16"/>
</dbReference>
<dbReference type="AlphaFoldDB" id="A6KA02"/>
<sequence length="50" mass="5405">MWMMYCVDLNLAPFENKARFLTPSFASGFCGTRAGLHGWSAALADSSTSS</sequence>
<gene>
    <name evidence="1" type="ORF">rCG_38725</name>
</gene>
<name>A6KA02_RAT</name>
<proteinExistence type="predicted"/>
<protein>
    <submittedName>
        <fullName evidence="1">RCG38725</fullName>
    </submittedName>
</protein>
<dbReference type="EMBL" id="CH474031">
    <property type="protein sequence ID" value="EDL90736.1"/>
    <property type="molecule type" value="Genomic_DNA"/>
</dbReference>
<evidence type="ECO:0000313" key="2">
    <source>
        <dbReference type="Proteomes" id="UP000234681"/>
    </source>
</evidence>
<evidence type="ECO:0000313" key="1">
    <source>
        <dbReference type="EMBL" id="EDL90736.1"/>
    </source>
</evidence>